<dbReference type="Gene3D" id="3.40.50.300">
    <property type="entry name" value="P-loop containing nucleotide triphosphate hydrolases"/>
    <property type="match status" value="1"/>
</dbReference>
<evidence type="ECO:0000313" key="1">
    <source>
        <dbReference type="EMBL" id="GAA3960280.1"/>
    </source>
</evidence>
<organism evidence="1 2">
    <name type="scientific">Allohahella marinimesophila</name>
    <dbReference type="NCBI Taxonomy" id="1054972"/>
    <lineage>
        <taxon>Bacteria</taxon>
        <taxon>Pseudomonadati</taxon>
        <taxon>Pseudomonadota</taxon>
        <taxon>Gammaproteobacteria</taxon>
        <taxon>Oceanospirillales</taxon>
        <taxon>Hahellaceae</taxon>
        <taxon>Allohahella</taxon>
    </lineage>
</organism>
<evidence type="ECO:0008006" key="3">
    <source>
        <dbReference type="Google" id="ProtNLM"/>
    </source>
</evidence>
<gene>
    <name evidence="1" type="ORF">GCM10022278_18020</name>
</gene>
<dbReference type="PANTHER" id="PTHR34301">
    <property type="entry name" value="DNA-BINDING PROTEIN-RELATED"/>
    <property type="match status" value="1"/>
</dbReference>
<accession>A0ABP7P643</accession>
<comment type="caution">
    <text evidence="1">The sequence shown here is derived from an EMBL/GenBank/DDBJ whole genome shotgun (WGS) entry which is preliminary data.</text>
</comment>
<evidence type="ECO:0000313" key="2">
    <source>
        <dbReference type="Proteomes" id="UP001501337"/>
    </source>
</evidence>
<dbReference type="PANTHER" id="PTHR34301:SF8">
    <property type="entry name" value="ATPASE DOMAIN-CONTAINING PROTEIN"/>
    <property type="match status" value="1"/>
</dbReference>
<dbReference type="RefSeq" id="WP_344805489.1">
    <property type="nucleotide sequence ID" value="NZ_BAABBO010000009.1"/>
</dbReference>
<dbReference type="Proteomes" id="UP001501337">
    <property type="component" value="Unassembled WGS sequence"/>
</dbReference>
<dbReference type="SUPFAM" id="SSF52540">
    <property type="entry name" value="P-loop containing nucleoside triphosphate hydrolases"/>
    <property type="match status" value="1"/>
</dbReference>
<sequence>MKSFREGLAERVTIFAPRRRGKTEFVQRDIAPMAKAQGILVVYVDFWRDKASPATALATAVMTARREQESWFKGLLSNSNLKASLNLLGGNLALEVSQQKKHAEKKIVEAAFDELESTDKPVLFLLDEVQHLATDPDFSDFTAALRSFMTARSDHKVKGIFTGSSQEGLAQLFKRTKAPFYNASSTIEFPDLDEAFVTFELDVFSRVTGGARLDETKANEVFKAMARAPGRFTDLLKRMVLEEIHDIDEGVTRFSDAIIEEDNQQFMTLWESMHPMDKALLIMISRGEHTGLYSDEYKAKLKALWPEFDPAKNSAVQNAVNRLKNHPVNAIFSSEHGVWRFADPAFEHFVESQDNYLDETAS</sequence>
<proteinExistence type="predicted"/>
<protein>
    <recommendedName>
        <fullName evidence="3">AAA domain-containing protein</fullName>
    </recommendedName>
</protein>
<name>A0ABP7P643_9GAMM</name>
<keyword evidence="2" id="KW-1185">Reference proteome</keyword>
<dbReference type="EMBL" id="BAABBO010000009">
    <property type="protein sequence ID" value="GAA3960280.1"/>
    <property type="molecule type" value="Genomic_DNA"/>
</dbReference>
<dbReference type="InterPro" id="IPR027417">
    <property type="entry name" value="P-loop_NTPase"/>
</dbReference>
<reference evidence="2" key="1">
    <citation type="journal article" date="2019" name="Int. J. Syst. Evol. Microbiol.">
        <title>The Global Catalogue of Microorganisms (GCM) 10K type strain sequencing project: providing services to taxonomists for standard genome sequencing and annotation.</title>
        <authorList>
            <consortium name="The Broad Institute Genomics Platform"/>
            <consortium name="The Broad Institute Genome Sequencing Center for Infectious Disease"/>
            <person name="Wu L."/>
            <person name="Ma J."/>
        </authorList>
    </citation>
    <scope>NUCLEOTIDE SEQUENCE [LARGE SCALE GENOMIC DNA]</scope>
    <source>
        <strain evidence="2">JCM 17555</strain>
    </source>
</reference>